<gene>
    <name evidence="1" type="ORF">CZ814_01761</name>
</gene>
<accession>A0A1T4SU43</accession>
<dbReference type="Proteomes" id="UP000191116">
    <property type="component" value="Unassembled WGS sequence"/>
</dbReference>
<dbReference type="AlphaFoldDB" id="A0A1T4SU43"/>
<dbReference type="EMBL" id="FUWP01000007">
    <property type="protein sequence ID" value="SKA31693.1"/>
    <property type="molecule type" value="Genomic_DNA"/>
</dbReference>
<evidence type="ECO:0000313" key="2">
    <source>
        <dbReference type="Proteomes" id="UP000191116"/>
    </source>
</evidence>
<evidence type="ECO:0000313" key="1">
    <source>
        <dbReference type="EMBL" id="SKA31693.1"/>
    </source>
</evidence>
<protein>
    <submittedName>
        <fullName evidence="1">Uncharacterized protein</fullName>
    </submittedName>
</protein>
<name>A0A1T4SU43_9GAMM</name>
<reference evidence="1 2" key="1">
    <citation type="submission" date="2017-02" db="EMBL/GenBank/DDBJ databases">
        <authorList>
            <person name="Peterson S.W."/>
        </authorList>
    </citation>
    <scope>NUCLEOTIDE SEQUENCE [LARGE SCALE GENOMIC DNA]</scope>
    <source>
        <strain evidence="1 2">CECT 9189</strain>
    </source>
</reference>
<sequence length="40" mass="4599">MFQCGDRNNIGVLLRHWNILLRGKRTEGLLARLAAYNAFP</sequence>
<organism evidence="1 2">
    <name type="scientific">Photobacterium toruni</name>
    <dbReference type="NCBI Taxonomy" id="1935446"/>
    <lineage>
        <taxon>Bacteria</taxon>
        <taxon>Pseudomonadati</taxon>
        <taxon>Pseudomonadota</taxon>
        <taxon>Gammaproteobacteria</taxon>
        <taxon>Vibrionales</taxon>
        <taxon>Vibrionaceae</taxon>
        <taxon>Photobacterium</taxon>
    </lineage>
</organism>
<proteinExistence type="predicted"/>